<evidence type="ECO:0000313" key="2">
    <source>
        <dbReference type="Proteomes" id="UP000324222"/>
    </source>
</evidence>
<sequence length="137" mass="15800">MDKTSRYPEVVPLRSTSSKLVTRGFMKWTRHFSNHFKFLGDFREVSPNCCTKKTGDTASETDMMYQGDCVESVRETGVTQPPHAELLQGMETCNKTLQERHIEIYEMEGRNKLTEVEIDKPIPVTWAIQRIANHNCC</sequence>
<evidence type="ECO:0000313" key="1">
    <source>
        <dbReference type="EMBL" id="MPC38961.1"/>
    </source>
</evidence>
<accession>A0A5B7EW40</accession>
<organism evidence="1 2">
    <name type="scientific">Portunus trituberculatus</name>
    <name type="common">Swimming crab</name>
    <name type="synonym">Neptunus trituberculatus</name>
    <dbReference type="NCBI Taxonomy" id="210409"/>
    <lineage>
        <taxon>Eukaryota</taxon>
        <taxon>Metazoa</taxon>
        <taxon>Ecdysozoa</taxon>
        <taxon>Arthropoda</taxon>
        <taxon>Crustacea</taxon>
        <taxon>Multicrustacea</taxon>
        <taxon>Malacostraca</taxon>
        <taxon>Eumalacostraca</taxon>
        <taxon>Eucarida</taxon>
        <taxon>Decapoda</taxon>
        <taxon>Pleocyemata</taxon>
        <taxon>Brachyura</taxon>
        <taxon>Eubrachyura</taxon>
        <taxon>Portunoidea</taxon>
        <taxon>Portunidae</taxon>
        <taxon>Portuninae</taxon>
        <taxon>Portunus</taxon>
    </lineage>
</organism>
<dbReference type="Proteomes" id="UP000324222">
    <property type="component" value="Unassembled WGS sequence"/>
</dbReference>
<dbReference type="AlphaFoldDB" id="A0A5B7EW40"/>
<name>A0A5B7EW40_PORTR</name>
<gene>
    <name evidence="1" type="ORF">E2C01_032480</name>
</gene>
<protein>
    <submittedName>
        <fullName evidence="1">Uncharacterized protein</fullName>
    </submittedName>
</protein>
<keyword evidence="2" id="KW-1185">Reference proteome</keyword>
<reference evidence="1 2" key="1">
    <citation type="submission" date="2019-05" db="EMBL/GenBank/DDBJ databases">
        <title>Another draft genome of Portunus trituberculatus and its Hox gene families provides insights of decapod evolution.</title>
        <authorList>
            <person name="Jeong J.-H."/>
            <person name="Song I."/>
            <person name="Kim S."/>
            <person name="Choi T."/>
            <person name="Kim D."/>
            <person name="Ryu S."/>
            <person name="Kim W."/>
        </authorList>
    </citation>
    <scope>NUCLEOTIDE SEQUENCE [LARGE SCALE GENOMIC DNA]</scope>
    <source>
        <tissue evidence="1">Muscle</tissue>
    </source>
</reference>
<proteinExistence type="predicted"/>
<comment type="caution">
    <text evidence="1">The sequence shown here is derived from an EMBL/GenBank/DDBJ whole genome shotgun (WGS) entry which is preliminary data.</text>
</comment>
<dbReference type="EMBL" id="VSRR010004223">
    <property type="protein sequence ID" value="MPC38961.1"/>
    <property type="molecule type" value="Genomic_DNA"/>
</dbReference>